<name>A0A0M0K7K0_9EUKA</name>
<accession>A0A0M0K7K0</accession>
<keyword evidence="4" id="KW-1185">Reference proteome</keyword>
<dbReference type="AlphaFoldDB" id="A0A0M0K7K0"/>
<evidence type="ECO:0000313" key="3">
    <source>
        <dbReference type="EMBL" id="KOO34784.1"/>
    </source>
</evidence>
<protein>
    <recommendedName>
        <fullName evidence="2">PWWP domain-containing protein</fullName>
    </recommendedName>
</protein>
<evidence type="ECO:0000259" key="2">
    <source>
        <dbReference type="PROSITE" id="PS50812"/>
    </source>
</evidence>
<proteinExistence type="predicted"/>
<feature type="domain" description="PWWP" evidence="2">
    <location>
        <begin position="306"/>
        <end position="372"/>
    </location>
</feature>
<reference evidence="4" key="1">
    <citation type="journal article" date="2015" name="PLoS Genet.">
        <title>Genome Sequence and Transcriptome Analyses of Chrysochromulina tobin: Metabolic Tools for Enhanced Algal Fitness in the Prominent Order Prymnesiales (Haptophyceae).</title>
        <authorList>
            <person name="Hovde B.T."/>
            <person name="Deodato C.R."/>
            <person name="Hunsperger H.M."/>
            <person name="Ryken S.A."/>
            <person name="Yost W."/>
            <person name="Jha R.K."/>
            <person name="Patterson J."/>
            <person name="Monnat R.J. Jr."/>
            <person name="Barlow S.B."/>
            <person name="Starkenburg S.R."/>
            <person name="Cattolico R.A."/>
        </authorList>
    </citation>
    <scope>NUCLEOTIDE SEQUENCE</scope>
    <source>
        <strain evidence="4">CCMP291</strain>
    </source>
</reference>
<organism evidence="3 4">
    <name type="scientific">Chrysochromulina tobinii</name>
    <dbReference type="NCBI Taxonomy" id="1460289"/>
    <lineage>
        <taxon>Eukaryota</taxon>
        <taxon>Haptista</taxon>
        <taxon>Haptophyta</taxon>
        <taxon>Prymnesiophyceae</taxon>
        <taxon>Prymnesiales</taxon>
        <taxon>Chrysochromulinaceae</taxon>
        <taxon>Chrysochromulina</taxon>
    </lineage>
</organism>
<dbReference type="Gene3D" id="2.30.30.140">
    <property type="match status" value="1"/>
</dbReference>
<gene>
    <name evidence="3" type="ORF">Ctob_016243</name>
</gene>
<dbReference type="EMBL" id="JWZX01001091">
    <property type="protein sequence ID" value="KOO34784.1"/>
    <property type="molecule type" value="Genomic_DNA"/>
</dbReference>
<dbReference type="PROSITE" id="PS50812">
    <property type="entry name" value="PWWP"/>
    <property type="match status" value="1"/>
</dbReference>
<feature type="region of interest" description="Disordered" evidence="1">
    <location>
        <begin position="425"/>
        <end position="444"/>
    </location>
</feature>
<dbReference type="InterPro" id="IPR000313">
    <property type="entry name" value="PWWP_dom"/>
</dbReference>
<dbReference type="SUPFAM" id="SSF63748">
    <property type="entry name" value="Tudor/PWWP/MBT"/>
    <property type="match status" value="1"/>
</dbReference>
<evidence type="ECO:0000256" key="1">
    <source>
        <dbReference type="SAM" id="MobiDB-lite"/>
    </source>
</evidence>
<dbReference type="Proteomes" id="UP000037460">
    <property type="component" value="Unassembled WGS sequence"/>
</dbReference>
<sequence>MLVDPMQAILGRKAPAAKPKPIVTPKPTEVASQLRLFDELCPLPVTLARRMLEGEEFREFIVSDLKEAAKLEKHLDDDVLGHDGVPLHGAIPVPRAAIAESTLLLGDEGTDALLAAKFCAQCTAIMAEDAMTNLGGICAEADLTADIRSVTNKIEHGDEGYVINGLSLLNVEKAPPPALMVKIITGRNLGNTAEWERQPHLPNEARLYAPARPWANEVLGSRVRISMDVGQSGEPQDYDGEIADYSPISCTPHLVRFDDSDHQWLNLEGQHEIGALSWLDGSGQILPEAVPGSHQAHKRKAAEIDPADVVWATTRGHGPWPAHIVTPASKVAKRPLVEAPTGHVYVRWLGEDYSNLPPEMLDSSKVQGFDEGSANVWTMGVSRKGGRKAPTANKDKFLRSLAVAMAFAPEAKRVRMAANALEGMTEEELSDASQNPTAYEQKRLQSIEHNRDKLRQLNLM</sequence>
<dbReference type="CDD" id="cd05162">
    <property type="entry name" value="PWWP"/>
    <property type="match status" value="1"/>
</dbReference>
<comment type="caution">
    <text evidence="3">The sequence shown here is derived from an EMBL/GenBank/DDBJ whole genome shotgun (WGS) entry which is preliminary data.</text>
</comment>
<evidence type="ECO:0000313" key="4">
    <source>
        <dbReference type="Proteomes" id="UP000037460"/>
    </source>
</evidence>
<dbReference type="Pfam" id="PF00855">
    <property type="entry name" value="PWWP"/>
    <property type="match status" value="1"/>
</dbReference>